<evidence type="ECO:0000259" key="2">
    <source>
        <dbReference type="Pfam" id="PF13568"/>
    </source>
</evidence>
<evidence type="ECO:0000313" key="4">
    <source>
        <dbReference type="Proteomes" id="UP000000852"/>
    </source>
</evidence>
<accession>C6XTW0</accession>
<dbReference type="OrthoDB" id="947434at2"/>
<gene>
    <name evidence="3" type="ordered locus">Phep_1533</name>
</gene>
<feature type="chain" id="PRO_5002971756" description="Outer membrane protein beta-barrel domain-containing protein" evidence="1">
    <location>
        <begin position="21"/>
        <end position="247"/>
    </location>
</feature>
<evidence type="ECO:0000256" key="1">
    <source>
        <dbReference type="SAM" id="SignalP"/>
    </source>
</evidence>
<sequence length="247" mass="26858">MRKTLFTCLALLLPVLPLLAQSSFVKPVIFGLKGGLNASFFTKDVDLFDPASSGNDPSFRRFLRAAAFAGITVDYMVGERFSVGAEVLYNARGMAYRQKNNSVIMIGQNGAEQAYNYFKYKVDYLELPLTAGYNVLPVASDNWLTGYVGLAPAIAINKAVKLDYPKPNAGPWEGQADKSGNLDGVRTFNTSMLAGIQFGGVPSFVGAYADLRASYTLFPVFTENNSLSGNNLNTRMLSFSFGIGLKF</sequence>
<keyword evidence="4" id="KW-1185">Reference proteome</keyword>
<evidence type="ECO:0000313" key="3">
    <source>
        <dbReference type="EMBL" id="ACU03746.1"/>
    </source>
</evidence>
<dbReference type="STRING" id="485917.Phep_1533"/>
<dbReference type="HOGENOM" id="CLU_1123697_0_0_10"/>
<dbReference type="Pfam" id="PF13568">
    <property type="entry name" value="OMP_b-brl_2"/>
    <property type="match status" value="1"/>
</dbReference>
<feature type="domain" description="Outer membrane protein beta-barrel" evidence="2">
    <location>
        <begin position="20"/>
        <end position="199"/>
    </location>
</feature>
<feature type="signal peptide" evidence="1">
    <location>
        <begin position="1"/>
        <end position="20"/>
    </location>
</feature>
<dbReference type="EMBL" id="CP001681">
    <property type="protein sequence ID" value="ACU03746.1"/>
    <property type="molecule type" value="Genomic_DNA"/>
</dbReference>
<protein>
    <recommendedName>
        <fullName evidence="2">Outer membrane protein beta-barrel domain-containing protein</fullName>
    </recommendedName>
</protein>
<name>C6XTW0_PEDHD</name>
<keyword evidence="1" id="KW-0732">Signal</keyword>
<proteinExistence type="predicted"/>
<dbReference type="RefSeq" id="WP_015807361.1">
    <property type="nucleotide sequence ID" value="NC_013061.1"/>
</dbReference>
<dbReference type="KEGG" id="phe:Phep_1533"/>
<reference evidence="3 4" key="1">
    <citation type="journal article" date="2009" name="Stand. Genomic Sci.">
        <title>Complete genome sequence of Pedobacter heparinus type strain (HIM 762-3).</title>
        <authorList>
            <person name="Han C."/>
            <person name="Spring S."/>
            <person name="Lapidus A."/>
            <person name="Del Rio T.G."/>
            <person name="Tice H."/>
            <person name="Copeland A."/>
            <person name="Cheng J.F."/>
            <person name="Lucas S."/>
            <person name="Chen F."/>
            <person name="Nolan M."/>
            <person name="Bruce D."/>
            <person name="Goodwin L."/>
            <person name="Pitluck S."/>
            <person name="Ivanova N."/>
            <person name="Mavromatis K."/>
            <person name="Mikhailova N."/>
            <person name="Pati A."/>
            <person name="Chen A."/>
            <person name="Palaniappan K."/>
            <person name="Land M."/>
            <person name="Hauser L."/>
            <person name="Chang Y.J."/>
            <person name="Jeffries C.C."/>
            <person name="Saunders E."/>
            <person name="Chertkov O."/>
            <person name="Brettin T."/>
            <person name="Goker M."/>
            <person name="Rohde M."/>
            <person name="Bristow J."/>
            <person name="Eisen J.A."/>
            <person name="Markowitz V."/>
            <person name="Hugenholtz P."/>
            <person name="Kyrpides N.C."/>
            <person name="Klenk H.P."/>
            <person name="Detter J.C."/>
        </authorList>
    </citation>
    <scope>NUCLEOTIDE SEQUENCE [LARGE SCALE GENOMIC DNA]</scope>
    <source>
        <strain evidence="4">ATCC 13125 / DSM 2366 / CIP 104194 / JCM 7457 / NBRC 12017 / NCIMB 9290 / NRRL B-14731 / HIM 762-3</strain>
    </source>
</reference>
<dbReference type="Proteomes" id="UP000000852">
    <property type="component" value="Chromosome"/>
</dbReference>
<organism evidence="3 4">
    <name type="scientific">Pedobacter heparinus (strain ATCC 13125 / DSM 2366 / CIP 104194 / JCM 7457 / NBRC 12017 / NCIMB 9290 / NRRL B-14731 / HIM 762-3)</name>
    <dbReference type="NCBI Taxonomy" id="485917"/>
    <lineage>
        <taxon>Bacteria</taxon>
        <taxon>Pseudomonadati</taxon>
        <taxon>Bacteroidota</taxon>
        <taxon>Sphingobacteriia</taxon>
        <taxon>Sphingobacteriales</taxon>
        <taxon>Sphingobacteriaceae</taxon>
        <taxon>Pedobacter</taxon>
    </lineage>
</organism>
<dbReference type="InterPro" id="IPR025665">
    <property type="entry name" value="Beta-barrel_OMP_2"/>
</dbReference>
<dbReference type="AlphaFoldDB" id="C6XTW0"/>